<feature type="domain" description="Fibronectin type-III" evidence="3">
    <location>
        <begin position="119"/>
        <end position="212"/>
    </location>
</feature>
<accession>A0A7S4IKK6</accession>
<organism evidence="4">
    <name type="scientific">Vannella robusta</name>
    <dbReference type="NCBI Taxonomy" id="1487602"/>
    <lineage>
        <taxon>Eukaryota</taxon>
        <taxon>Amoebozoa</taxon>
        <taxon>Discosea</taxon>
        <taxon>Flabellinia</taxon>
        <taxon>Vannellidae</taxon>
        <taxon>Vannella</taxon>
    </lineage>
</organism>
<dbReference type="SUPFAM" id="SSF49265">
    <property type="entry name" value="Fibronectin type III"/>
    <property type="match status" value="1"/>
</dbReference>
<feature type="transmembrane region" description="Helical" evidence="2">
    <location>
        <begin position="6"/>
        <end position="24"/>
    </location>
</feature>
<dbReference type="EMBL" id="HBKP01019499">
    <property type="protein sequence ID" value="CAE2232324.1"/>
    <property type="molecule type" value="Transcribed_RNA"/>
</dbReference>
<name>A0A7S4IKK6_9EUKA</name>
<dbReference type="InterPro" id="IPR036116">
    <property type="entry name" value="FN3_sf"/>
</dbReference>
<dbReference type="PROSITE" id="PS50853">
    <property type="entry name" value="FN3"/>
    <property type="match status" value="1"/>
</dbReference>
<evidence type="ECO:0000256" key="2">
    <source>
        <dbReference type="SAM" id="Phobius"/>
    </source>
</evidence>
<protein>
    <recommendedName>
        <fullName evidence="3">Fibronectin type-III domain-containing protein</fullName>
    </recommendedName>
</protein>
<feature type="region of interest" description="Disordered" evidence="1">
    <location>
        <begin position="210"/>
        <end position="243"/>
    </location>
</feature>
<dbReference type="InterPro" id="IPR013783">
    <property type="entry name" value="Ig-like_fold"/>
</dbReference>
<keyword evidence="2" id="KW-0472">Membrane</keyword>
<reference evidence="4" key="1">
    <citation type="submission" date="2021-01" db="EMBL/GenBank/DDBJ databases">
        <authorList>
            <person name="Corre E."/>
            <person name="Pelletier E."/>
            <person name="Niang G."/>
            <person name="Scheremetjew M."/>
            <person name="Finn R."/>
            <person name="Kale V."/>
            <person name="Holt S."/>
            <person name="Cochrane G."/>
            <person name="Meng A."/>
            <person name="Brown T."/>
            <person name="Cohen L."/>
        </authorList>
    </citation>
    <scope>NUCLEOTIDE SEQUENCE</scope>
    <source>
        <strain evidence="4">DIVA3 518/3/11/1/6</strain>
    </source>
</reference>
<evidence type="ECO:0000256" key="1">
    <source>
        <dbReference type="SAM" id="MobiDB-lite"/>
    </source>
</evidence>
<evidence type="ECO:0000259" key="3">
    <source>
        <dbReference type="PROSITE" id="PS50853"/>
    </source>
</evidence>
<sequence length="618" mass="71027">MRKESGVVGPKFLLISITIIVRMMRAKNLNIVFVMNTLLLYRHASTRFCWIFFSGQQNFDASPDHSTCTQFYDKQMFKDFTRERFAADWNSVRTGTKSEGELKHAVGKVPQQLSRPKVVLLADKPNESSHPGVVISWAKKTPRVDILQYFLELRIQNCEELNSWVLIYQGSDKEFTCTRLPRGAKCGFRIQGENENGKGKWSEESLVVVPGKPKTKNTGAATDNTQTKRKKKRKKKKNAQNSNATALAVQFRTELNDLLREPSTDLLKSLIKRLKNSDVQTAEIQMVLDDALTALEIKEEEIALRSQISHNSTGEGILFDHSSSEYSGPMLVDGISVQQAEKTLRQLNRVAAVRSKLQGALISNNIEELEQAIEMAEQWENSQLNYEIQACNDKIRQLSVHETLDRPAKQLKFTCAEKFSAFEVSDEDKQNVLVQLKHLSALPDKEITQEQLLLAIHSAAPWASQHPFIEFIREFQQRIHLRQEIKYGRKLLEDALHSENVEEIVRCLQLVVHMKDFGLEKEIRICRQTLEQMHISELKHLLQLYCANPSSVPDIQQLLQQAMIYQDVLYKEILTAQDHLHSQQSQRSSHCNVHPHSRKCSETRHSVHHCHHIHHHHH</sequence>
<feature type="compositionally biased region" description="Basic residues" evidence="1">
    <location>
        <begin position="227"/>
        <end position="238"/>
    </location>
</feature>
<dbReference type="AlphaFoldDB" id="A0A7S4IKK6"/>
<keyword evidence="2" id="KW-1133">Transmembrane helix</keyword>
<gene>
    <name evidence="4" type="ORF">VSP0166_LOCUS13814</name>
</gene>
<dbReference type="Gene3D" id="2.60.40.10">
    <property type="entry name" value="Immunoglobulins"/>
    <property type="match status" value="1"/>
</dbReference>
<proteinExistence type="predicted"/>
<dbReference type="InterPro" id="IPR003961">
    <property type="entry name" value="FN3_dom"/>
</dbReference>
<dbReference type="CDD" id="cd00063">
    <property type="entry name" value="FN3"/>
    <property type="match status" value="1"/>
</dbReference>
<evidence type="ECO:0000313" key="4">
    <source>
        <dbReference type="EMBL" id="CAE2232324.1"/>
    </source>
</evidence>
<feature type="compositionally biased region" description="Polar residues" evidence="1">
    <location>
        <begin position="216"/>
        <end position="225"/>
    </location>
</feature>
<keyword evidence="2" id="KW-0812">Transmembrane</keyword>